<dbReference type="PIRSF" id="PIRSF006648">
    <property type="entry name" value="DrrB"/>
    <property type="match status" value="1"/>
</dbReference>
<dbReference type="InterPro" id="IPR047817">
    <property type="entry name" value="ABC2_TM_bact-type"/>
</dbReference>
<dbReference type="PANTHER" id="PTHR43229:SF2">
    <property type="entry name" value="NODULATION PROTEIN J"/>
    <property type="match status" value="1"/>
</dbReference>
<accession>A0A6J6U7Z6</accession>
<feature type="transmembrane region" description="Helical" evidence="5">
    <location>
        <begin position="247"/>
        <end position="268"/>
    </location>
</feature>
<feature type="domain" description="ABC transmembrane type-2" evidence="6">
    <location>
        <begin position="40"/>
        <end position="275"/>
    </location>
</feature>
<keyword evidence="2 5" id="KW-0812">Transmembrane</keyword>
<evidence type="ECO:0000313" key="7">
    <source>
        <dbReference type="EMBL" id="CAB4755931.1"/>
    </source>
</evidence>
<feature type="transmembrane region" description="Helical" evidence="5">
    <location>
        <begin position="76"/>
        <end position="109"/>
    </location>
</feature>
<evidence type="ECO:0000256" key="4">
    <source>
        <dbReference type="ARBA" id="ARBA00023136"/>
    </source>
</evidence>
<feature type="transmembrane region" description="Helical" evidence="5">
    <location>
        <begin position="41"/>
        <end position="64"/>
    </location>
</feature>
<reference evidence="7" key="1">
    <citation type="submission" date="2020-05" db="EMBL/GenBank/DDBJ databases">
        <authorList>
            <person name="Chiriac C."/>
            <person name="Salcher M."/>
            <person name="Ghai R."/>
            <person name="Kavagutti S V."/>
        </authorList>
    </citation>
    <scope>NUCLEOTIDE SEQUENCE</scope>
</reference>
<organism evidence="7">
    <name type="scientific">freshwater metagenome</name>
    <dbReference type="NCBI Taxonomy" id="449393"/>
    <lineage>
        <taxon>unclassified sequences</taxon>
        <taxon>metagenomes</taxon>
        <taxon>ecological metagenomes</taxon>
    </lineage>
</organism>
<keyword evidence="3 5" id="KW-1133">Transmembrane helix</keyword>
<gene>
    <name evidence="7" type="ORF">UFOPK2786_01555</name>
</gene>
<evidence type="ECO:0000256" key="1">
    <source>
        <dbReference type="ARBA" id="ARBA00004141"/>
    </source>
</evidence>
<evidence type="ECO:0000256" key="3">
    <source>
        <dbReference type="ARBA" id="ARBA00022989"/>
    </source>
</evidence>
<evidence type="ECO:0000256" key="2">
    <source>
        <dbReference type="ARBA" id="ARBA00022692"/>
    </source>
</evidence>
<dbReference type="InterPro" id="IPR000412">
    <property type="entry name" value="ABC_2_transport"/>
</dbReference>
<proteinExistence type="predicted"/>
<dbReference type="EMBL" id="CAEZYW010000284">
    <property type="protein sequence ID" value="CAB4755931.1"/>
    <property type="molecule type" value="Genomic_DNA"/>
</dbReference>
<keyword evidence="4 5" id="KW-0472">Membrane</keyword>
<dbReference type="PRINTS" id="PR00164">
    <property type="entry name" value="ABC2TRNSPORT"/>
</dbReference>
<dbReference type="Pfam" id="PF01061">
    <property type="entry name" value="ABC2_membrane"/>
    <property type="match status" value="1"/>
</dbReference>
<dbReference type="PROSITE" id="PS51012">
    <property type="entry name" value="ABC_TM2"/>
    <property type="match status" value="1"/>
</dbReference>
<dbReference type="GO" id="GO:0043190">
    <property type="term" value="C:ATP-binding cassette (ABC) transporter complex"/>
    <property type="evidence" value="ECO:0007669"/>
    <property type="project" value="InterPro"/>
</dbReference>
<dbReference type="GO" id="GO:0140359">
    <property type="term" value="F:ABC-type transporter activity"/>
    <property type="evidence" value="ECO:0007669"/>
    <property type="project" value="InterPro"/>
</dbReference>
<evidence type="ECO:0000256" key="5">
    <source>
        <dbReference type="SAM" id="Phobius"/>
    </source>
</evidence>
<dbReference type="PANTHER" id="PTHR43229">
    <property type="entry name" value="NODULATION PROTEIN J"/>
    <property type="match status" value="1"/>
</dbReference>
<feature type="transmembrane region" description="Helical" evidence="5">
    <location>
        <begin position="130"/>
        <end position="154"/>
    </location>
</feature>
<dbReference type="InterPro" id="IPR013525">
    <property type="entry name" value="ABC2_TM"/>
</dbReference>
<sequence>MSLVTRAPAHSPEVDRRAARRGALYVAEYRLRSMWKWRRSIITDGLGNPILYLTSIGLGVGSLVNANLGPTGIDGVPYLVFLAPALIAAAAMQGVMNEIMFPTLAGFLWDKGFFAMRATPISGGQIADGLLLAAAARIVFTTVVYWFVLLAFGAVGWASALTLIPIAFVAGLSWGAVMLAATANVKDDSGFISLAMRIVIMPMFLFSGTFYPLSTLPLAVQWIGWISPLWHATELGRWLSYGMAMPAWQVAVSVAYLIVLGVVGIVIARRRFERRLTA</sequence>
<name>A0A6J6U7Z6_9ZZZZ</name>
<feature type="transmembrane region" description="Helical" evidence="5">
    <location>
        <begin position="160"/>
        <end position="182"/>
    </location>
</feature>
<protein>
    <submittedName>
        <fullName evidence="7">Unannotated protein</fullName>
    </submittedName>
</protein>
<dbReference type="AlphaFoldDB" id="A0A6J6U7Z6"/>
<comment type="subcellular location">
    <subcellularLocation>
        <location evidence="1">Membrane</location>
        <topology evidence="1">Multi-pass membrane protein</topology>
    </subcellularLocation>
</comment>
<dbReference type="InterPro" id="IPR051784">
    <property type="entry name" value="Nod_factor_ABC_transporter"/>
</dbReference>
<evidence type="ECO:0000259" key="6">
    <source>
        <dbReference type="PROSITE" id="PS51012"/>
    </source>
</evidence>